<dbReference type="InterPro" id="IPR010087">
    <property type="entry name" value="Flav_short"/>
</dbReference>
<comment type="similarity">
    <text evidence="2 7">Belongs to the flavodoxin family.</text>
</comment>
<name>D2MN51_9FIRM</name>
<evidence type="ECO:0000313" key="9">
    <source>
        <dbReference type="EMBL" id="EFC05873.1"/>
    </source>
</evidence>
<evidence type="ECO:0000256" key="7">
    <source>
        <dbReference type="RuleBase" id="RU367037"/>
    </source>
</evidence>
<dbReference type="InterPro" id="IPR008254">
    <property type="entry name" value="Flavodoxin/NO_synth"/>
</dbReference>
<dbReference type="NCBIfam" id="TIGR01753">
    <property type="entry name" value="flav_short"/>
    <property type="match status" value="1"/>
</dbReference>
<dbReference type="Proteomes" id="UP000005017">
    <property type="component" value="Unassembled WGS sequence"/>
</dbReference>
<dbReference type="Gene3D" id="3.40.50.360">
    <property type="match status" value="1"/>
</dbReference>
<dbReference type="eggNOG" id="COG0716">
    <property type="taxonomic scope" value="Bacteria"/>
</dbReference>
<feature type="domain" description="Flavodoxin-like" evidence="8">
    <location>
        <begin position="4"/>
        <end position="140"/>
    </location>
</feature>
<keyword evidence="3 7" id="KW-0813">Transport</keyword>
<dbReference type="InterPro" id="IPR029039">
    <property type="entry name" value="Flavoprotein-like_sf"/>
</dbReference>
<keyword evidence="6 7" id="KW-0249">Electron transport</keyword>
<organism evidence="9 10">
    <name type="scientific">Bulleidia extructa W1219</name>
    <dbReference type="NCBI Taxonomy" id="679192"/>
    <lineage>
        <taxon>Bacteria</taxon>
        <taxon>Bacillati</taxon>
        <taxon>Bacillota</taxon>
        <taxon>Erysipelotrichia</taxon>
        <taxon>Erysipelotrichales</taxon>
        <taxon>Erysipelotrichaceae</taxon>
        <taxon>Bulleidia</taxon>
    </lineage>
</organism>
<evidence type="ECO:0000313" key="10">
    <source>
        <dbReference type="Proteomes" id="UP000005017"/>
    </source>
</evidence>
<reference evidence="10" key="1">
    <citation type="submission" date="2009-12" db="EMBL/GenBank/DDBJ databases">
        <title>Sequence of Clostridiales genomosp. BVAB3 str. UPII9-5.</title>
        <authorList>
            <person name="Madupu R."/>
            <person name="Durkin A.S."/>
            <person name="Torralba M."/>
            <person name="Methe B."/>
            <person name="Sutton G.G."/>
            <person name="Strausberg R.L."/>
            <person name="Nelson K.E."/>
        </authorList>
    </citation>
    <scope>NUCLEOTIDE SEQUENCE [LARGE SCALE GENOMIC DNA]</scope>
    <source>
        <strain evidence="10">W1219</strain>
    </source>
</reference>
<dbReference type="GO" id="GO:0016651">
    <property type="term" value="F:oxidoreductase activity, acting on NAD(P)H"/>
    <property type="evidence" value="ECO:0007669"/>
    <property type="project" value="UniProtKB-ARBA"/>
</dbReference>
<comment type="caution">
    <text evidence="9">The sequence shown here is derived from an EMBL/GenBank/DDBJ whole genome shotgun (WGS) entry which is preliminary data.</text>
</comment>
<sequence length="141" mass="14874">MAKLAVVYYSATGNCQMMAEAVVAGGQSAGGEVELIEAGDFTAGDVANYDTIAFGCSAYGAENLEEGTFEPMFQEVEGQLSGKTIGLFGSYDWGDGSWMREWQDRVVADGANLIQEGVIANLTPDEEGLEACRQLGAALVK</sequence>
<dbReference type="PROSITE" id="PS50902">
    <property type="entry name" value="FLAVODOXIN_LIKE"/>
    <property type="match status" value="1"/>
</dbReference>
<evidence type="ECO:0000256" key="6">
    <source>
        <dbReference type="ARBA" id="ARBA00022982"/>
    </source>
</evidence>
<keyword evidence="5 7" id="KW-0288">FMN</keyword>
<proteinExistence type="inferred from homology"/>
<dbReference type="STRING" id="679192.HMPREF9013_0067"/>
<comment type="function">
    <text evidence="7">Low-potential electron donor to a number of redox enzymes.</text>
</comment>
<evidence type="ECO:0000256" key="4">
    <source>
        <dbReference type="ARBA" id="ARBA00022630"/>
    </source>
</evidence>
<dbReference type="EMBL" id="ADFR01000003">
    <property type="protein sequence ID" value="EFC05873.1"/>
    <property type="molecule type" value="Genomic_DNA"/>
</dbReference>
<evidence type="ECO:0000256" key="1">
    <source>
        <dbReference type="ARBA" id="ARBA00001917"/>
    </source>
</evidence>
<evidence type="ECO:0000256" key="2">
    <source>
        <dbReference type="ARBA" id="ARBA00005267"/>
    </source>
</evidence>
<dbReference type="GO" id="GO:0009055">
    <property type="term" value="F:electron transfer activity"/>
    <property type="evidence" value="ECO:0007669"/>
    <property type="project" value="UniProtKB-UniRule"/>
</dbReference>
<dbReference type="Pfam" id="PF00258">
    <property type="entry name" value="Flavodoxin_1"/>
    <property type="match status" value="1"/>
</dbReference>
<comment type="cofactor">
    <cofactor evidence="1 7">
        <name>FMN</name>
        <dbReference type="ChEBI" id="CHEBI:58210"/>
    </cofactor>
</comment>
<dbReference type="SUPFAM" id="SSF52218">
    <property type="entry name" value="Flavoproteins"/>
    <property type="match status" value="1"/>
</dbReference>
<protein>
    <recommendedName>
        <fullName evidence="7">Flavodoxin</fullName>
    </recommendedName>
</protein>
<evidence type="ECO:0000259" key="8">
    <source>
        <dbReference type="PROSITE" id="PS50902"/>
    </source>
</evidence>
<dbReference type="GO" id="GO:0010181">
    <property type="term" value="F:FMN binding"/>
    <property type="evidence" value="ECO:0007669"/>
    <property type="project" value="UniProtKB-UniRule"/>
</dbReference>
<dbReference type="AlphaFoldDB" id="D2MN51"/>
<dbReference type="RefSeq" id="WP_006626822.1">
    <property type="nucleotide sequence ID" value="NZ_ADFR01000003.1"/>
</dbReference>
<evidence type="ECO:0000256" key="3">
    <source>
        <dbReference type="ARBA" id="ARBA00022448"/>
    </source>
</evidence>
<keyword evidence="10" id="KW-1185">Reference proteome</keyword>
<gene>
    <name evidence="9" type="ORF">HMPREF9013_0067</name>
</gene>
<keyword evidence="4 7" id="KW-0285">Flavoprotein</keyword>
<evidence type="ECO:0000256" key="5">
    <source>
        <dbReference type="ARBA" id="ARBA00022643"/>
    </source>
</evidence>
<dbReference type="OrthoDB" id="9790745at2"/>
<accession>D2MN51</accession>